<sequence length="229" mass="25835">MSTKFKNLRNDLEDLEQDGQFDIDETSSSSGSKSSSKIANYILLFAFIATLTFYAGSQFNSSGIDLNPLDNIVQEFNQPNEDLLNRMGAWMEEMGYGTLTHEELIALRAEGVTATYTSQIRDAGYPEVTLEQLVELQDADVSSTFTSMMAELGYELTVQDLIDLRRADVTAFFTSNMMDLGYTMEELTQENLIRMRNIGVTHTLAERLTEERGALPTVDELIRYRISNQ</sequence>
<organism evidence="2 3">
    <name type="scientific">Gracilimonas sediminicola</name>
    <dbReference type="NCBI Taxonomy" id="2952158"/>
    <lineage>
        <taxon>Bacteria</taxon>
        <taxon>Pseudomonadati</taxon>
        <taxon>Balneolota</taxon>
        <taxon>Balneolia</taxon>
        <taxon>Balneolales</taxon>
        <taxon>Balneolaceae</taxon>
        <taxon>Gracilimonas</taxon>
    </lineage>
</organism>
<feature type="transmembrane region" description="Helical" evidence="1">
    <location>
        <begin position="38"/>
        <end position="56"/>
    </location>
</feature>
<evidence type="ECO:0000313" key="2">
    <source>
        <dbReference type="EMBL" id="MCP9292042.1"/>
    </source>
</evidence>
<accession>A0A9X2L4F7</accession>
<keyword evidence="3" id="KW-1185">Reference proteome</keyword>
<keyword evidence="1" id="KW-1133">Transmembrane helix</keyword>
<reference evidence="2" key="1">
    <citation type="submission" date="2022-06" db="EMBL/GenBank/DDBJ databases">
        <title>Gracilimonas sp. CAU 1638 isolated from sea sediment.</title>
        <authorList>
            <person name="Kim W."/>
        </authorList>
    </citation>
    <scope>NUCLEOTIDE SEQUENCE</scope>
    <source>
        <strain evidence="2">CAU 1638</strain>
    </source>
</reference>
<proteinExistence type="predicted"/>
<gene>
    <name evidence="2" type="ORF">NM125_10680</name>
</gene>
<comment type="caution">
    <text evidence="2">The sequence shown here is derived from an EMBL/GenBank/DDBJ whole genome shotgun (WGS) entry which is preliminary data.</text>
</comment>
<evidence type="ECO:0000313" key="3">
    <source>
        <dbReference type="Proteomes" id="UP001139125"/>
    </source>
</evidence>
<dbReference type="AlphaFoldDB" id="A0A9X2L4F7"/>
<dbReference type="Proteomes" id="UP001139125">
    <property type="component" value="Unassembled WGS sequence"/>
</dbReference>
<keyword evidence="1" id="KW-0812">Transmembrane</keyword>
<keyword evidence="1" id="KW-0472">Membrane</keyword>
<dbReference type="EMBL" id="JANDBC010000002">
    <property type="protein sequence ID" value="MCP9292042.1"/>
    <property type="molecule type" value="Genomic_DNA"/>
</dbReference>
<protein>
    <submittedName>
        <fullName evidence="2">Uncharacterized protein</fullName>
    </submittedName>
</protein>
<evidence type="ECO:0000256" key="1">
    <source>
        <dbReference type="SAM" id="Phobius"/>
    </source>
</evidence>
<dbReference type="RefSeq" id="WP_255134917.1">
    <property type="nucleotide sequence ID" value="NZ_JANDBC010000002.1"/>
</dbReference>
<name>A0A9X2L4F7_9BACT</name>